<sequence length="286" mass="32984">MTLLNLPADWGSRLSRYVIGTKAKIKGHHKGSHRSMRFGSSLDFSDFREYHPGDDVRHIDWNVYARTERVYIKRFLDEQEMRIHILLDSSKSMDNKWLFAKQLAFSLGLMVLGSDDRLTVSAGQKQMIPFRKKGKSAKKLFEHFVSAMPDPENVSFASQASFHAAKDSTVLFIVSDGLEPLEDWQVFFRQAPAFAHDIRFIHLTTQDERLPSYKGDLRFIDDETQQVTSVTVTEEALRAYQKQSELHSKGLESLCRTYGIAYLPVHVEDGIEQVLFHQMIRKNWIG</sequence>
<dbReference type="AlphaFoldDB" id="A0A1C7DFY3"/>
<dbReference type="EMBL" id="AJYB01000070">
    <property type="protein sequence ID" value="EIM05441.1"/>
    <property type="molecule type" value="Genomic_DNA"/>
</dbReference>
<dbReference type="EMBL" id="CP016534">
    <property type="protein sequence ID" value="ANU10406.1"/>
    <property type="molecule type" value="Genomic_DNA"/>
</dbReference>
<reference evidence="5" key="2">
    <citation type="submission" date="2016-07" db="EMBL/GenBank/DDBJ databases">
        <authorList>
            <person name="See-Too W.S."/>
        </authorList>
    </citation>
    <scope>NUCLEOTIDE SEQUENCE [LARGE SCALE GENOMIC DNA]</scope>
    <source>
        <strain evidence="5">DSM 14505</strain>
    </source>
</reference>
<dbReference type="eggNOG" id="COG1721">
    <property type="taxonomic scope" value="Bacteria"/>
</dbReference>
<evidence type="ECO:0000313" key="4">
    <source>
        <dbReference type="Proteomes" id="UP000004725"/>
    </source>
</evidence>
<evidence type="ECO:0000259" key="1">
    <source>
        <dbReference type="Pfam" id="PF01882"/>
    </source>
</evidence>
<keyword evidence="5" id="KW-1185">Reference proteome</keyword>
<protein>
    <recommendedName>
        <fullName evidence="1">DUF58 domain-containing protein</fullName>
    </recommendedName>
</protein>
<dbReference type="InterPro" id="IPR036465">
    <property type="entry name" value="vWFA_dom_sf"/>
</dbReference>
<evidence type="ECO:0000313" key="3">
    <source>
        <dbReference type="EMBL" id="EIM05441.1"/>
    </source>
</evidence>
<dbReference type="Proteomes" id="UP000092661">
    <property type="component" value="Chromosome"/>
</dbReference>
<dbReference type="InterPro" id="IPR002881">
    <property type="entry name" value="DUF58"/>
</dbReference>
<proteinExistence type="predicted"/>
<dbReference type="Pfam" id="PF01882">
    <property type="entry name" value="DUF58"/>
    <property type="match status" value="1"/>
</dbReference>
<reference evidence="3 4" key="1">
    <citation type="journal article" date="2012" name="J. Bacteriol.">
        <title>Genome Sequence of the Antarctic Psychrophile Bacterium Planococcus antarcticus DSM 14505.</title>
        <authorList>
            <person name="Margolles A."/>
            <person name="Gueimonde M."/>
            <person name="Sanchez B."/>
        </authorList>
    </citation>
    <scope>NUCLEOTIDE SEQUENCE [LARGE SCALE GENOMIC DNA]</scope>
    <source>
        <strain evidence="3 4">DSM 14505</strain>
    </source>
</reference>
<evidence type="ECO:0000313" key="2">
    <source>
        <dbReference type="EMBL" id="ANU10406.1"/>
    </source>
</evidence>
<dbReference type="PANTHER" id="PTHR33608">
    <property type="entry name" value="BLL2464 PROTEIN"/>
    <property type="match status" value="1"/>
</dbReference>
<feature type="domain" description="DUF58" evidence="1">
    <location>
        <begin position="46"/>
        <end position="245"/>
    </location>
</feature>
<organism evidence="3 4">
    <name type="scientific">Planococcus antarcticus DSM 14505</name>
    <dbReference type="NCBI Taxonomy" id="1185653"/>
    <lineage>
        <taxon>Bacteria</taxon>
        <taxon>Bacillati</taxon>
        <taxon>Bacillota</taxon>
        <taxon>Bacilli</taxon>
        <taxon>Bacillales</taxon>
        <taxon>Caryophanaceae</taxon>
        <taxon>Planococcus</taxon>
    </lineage>
</organism>
<dbReference type="RefSeq" id="WP_006831175.1">
    <property type="nucleotide sequence ID" value="NZ_AJYB01000070.1"/>
</dbReference>
<reference evidence="2" key="3">
    <citation type="submission" date="2016-10" db="EMBL/GenBank/DDBJ databases">
        <authorList>
            <person name="See-Too W.S."/>
        </authorList>
    </citation>
    <scope>NUCLEOTIDE SEQUENCE</scope>
    <source>
        <strain evidence="2">DSM 14505</strain>
    </source>
</reference>
<dbReference type="PANTHER" id="PTHR33608:SF7">
    <property type="entry name" value="DUF58 DOMAIN-CONTAINING PROTEIN"/>
    <property type="match status" value="1"/>
</dbReference>
<name>A0A1C7DFY3_9BACL</name>
<gene>
    <name evidence="3" type="ORF">A1A1_16113</name>
    <name evidence="2" type="ORF">BBH88_08860</name>
</gene>
<dbReference type="SUPFAM" id="SSF53300">
    <property type="entry name" value="vWA-like"/>
    <property type="match status" value="1"/>
</dbReference>
<dbReference type="Proteomes" id="UP000004725">
    <property type="component" value="Unassembled WGS sequence"/>
</dbReference>
<evidence type="ECO:0000313" key="5">
    <source>
        <dbReference type="Proteomes" id="UP000092661"/>
    </source>
</evidence>
<dbReference type="KEGG" id="pana:BBH88_08860"/>
<accession>A0A1C7DFY3</accession>